<protein>
    <submittedName>
        <fullName evidence="5">Helix-turn-helix transcriptional regulator</fullName>
    </submittedName>
</protein>
<sequence>MNTTTNRPLKGDPSEIIQVFPKYEIQIHCCRYWWLQNWEFNDLSFPFWRIYHNSFEGAAIIYNNQKIPITPDKLILIAPNTSYSTYMYNNSIPQTGYSLKGGRVSQMLPYNEQYLLHLFIHFNLGMPYDNAIPGVYALPINKELDAMLAGIKKHLNYEHAKFNFYSTLAINTIINHLLSSLPEESWQNTSADYRIIDVIKHIENNLTNDLSNPQLARIASMATNAFTRLFTREAGISPQKYVKKKRIDKACILLHHSTLSIEEIATACGFADRYHFTRIFNHVTGYSPAKYKKEFRINS</sequence>
<name>A0A941F4R0_9BACT</name>
<dbReference type="GO" id="GO:0003700">
    <property type="term" value="F:DNA-binding transcription factor activity"/>
    <property type="evidence" value="ECO:0007669"/>
    <property type="project" value="InterPro"/>
</dbReference>
<proteinExistence type="predicted"/>
<evidence type="ECO:0000259" key="4">
    <source>
        <dbReference type="PROSITE" id="PS01124"/>
    </source>
</evidence>
<reference evidence="5" key="2">
    <citation type="submission" date="2021-04" db="EMBL/GenBank/DDBJ databases">
        <authorList>
            <person name="Zhang T."/>
            <person name="Zhang Y."/>
            <person name="Lu D."/>
            <person name="Zuo D."/>
            <person name="Du Z."/>
        </authorList>
    </citation>
    <scope>NUCLEOTIDE SEQUENCE</scope>
    <source>
        <strain evidence="5">JR1</strain>
    </source>
</reference>
<keyword evidence="3" id="KW-0804">Transcription</keyword>
<evidence type="ECO:0000256" key="2">
    <source>
        <dbReference type="ARBA" id="ARBA00023125"/>
    </source>
</evidence>
<dbReference type="RefSeq" id="WP_212190394.1">
    <property type="nucleotide sequence ID" value="NZ_JAGTAR010000013.1"/>
</dbReference>
<dbReference type="InterPro" id="IPR018062">
    <property type="entry name" value="HTH_AraC-typ_CS"/>
</dbReference>
<dbReference type="EMBL" id="JAGTAR010000013">
    <property type="protein sequence ID" value="MBR8535913.1"/>
    <property type="molecule type" value="Genomic_DNA"/>
</dbReference>
<keyword evidence="1" id="KW-0805">Transcription regulation</keyword>
<dbReference type="InterPro" id="IPR018060">
    <property type="entry name" value="HTH_AraC"/>
</dbReference>
<dbReference type="SMART" id="SM00342">
    <property type="entry name" value="HTH_ARAC"/>
    <property type="match status" value="1"/>
</dbReference>
<evidence type="ECO:0000313" key="5">
    <source>
        <dbReference type="EMBL" id="MBR8535913.1"/>
    </source>
</evidence>
<dbReference type="PROSITE" id="PS00041">
    <property type="entry name" value="HTH_ARAC_FAMILY_1"/>
    <property type="match status" value="1"/>
</dbReference>
<dbReference type="AlphaFoldDB" id="A0A941F4R0"/>
<evidence type="ECO:0000256" key="1">
    <source>
        <dbReference type="ARBA" id="ARBA00023015"/>
    </source>
</evidence>
<dbReference type="PROSITE" id="PS01124">
    <property type="entry name" value="HTH_ARAC_FAMILY_2"/>
    <property type="match status" value="1"/>
</dbReference>
<organism evidence="5 6">
    <name type="scientific">Carboxylicivirga sediminis</name>
    <dbReference type="NCBI Taxonomy" id="2006564"/>
    <lineage>
        <taxon>Bacteria</taxon>
        <taxon>Pseudomonadati</taxon>
        <taxon>Bacteroidota</taxon>
        <taxon>Bacteroidia</taxon>
        <taxon>Marinilabiliales</taxon>
        <taxon>Marinilabiliaceae</taxon>
        <taxon>Carboxylicivirga</taxon>
    </lineage>
</organism>
<dbReference type="PANTHER" id="PTHR43280">
    <property type="entry name" value="ARAC-FAMILY TRANSCRIPTIONAL REGULATOR"/>
    <property type="match status" value="1"/>
</dbReference>
<dbReference type="PANTHER" id="PTHR43280:SF28">
    <property type="entry name" value="HTH-TYPE TRANSCRIPTIONAL ACTIVATOR RHAS"/>
    <property type="match status" value="1"/>
</dbReference>
<dbReference type="GO" id="GO:0043565">
    <property type="term" value="F:sequence-specific DNA binding"/>
    <property type="evidence" value="ECO:0007669"/>
    <property type="project" value="InterPro"/>
</dbReference>
<dbReference type="Proteomes" id="UP000679220">
    <property type="component" value="Unassembled WGS sequence"/>
</dbReference>
<gene>
    <name evidence="5" type="ORF">KDU71_10125</name>
</gene>
<evidence type="ECO:0000313" key="6">
    <source>
        <dbReference type="Proteomes" id="UP000679220"/>
    </source>
</evidence>
<keyword evidence="6" id="KW-1185">Reference proteome</keyword>
<dbReference type="InterPro" id="IPR009057">
    <property type="entry name" value="Homeodomain-like_sf"/>
</dbReference>
<evidence type="ECO:0000256" key="3">
    <source>
        <dbReference type="ARBA" id="ARBA00023163"/>
    </source>
</evidence>
<reference evidence="5" key="1">
    <citation type="journal article" date="2018" name="Int. J. Syst. Evol. Microbiol.">
        <title>Carboxylicivirga sediminis sp. nov., isolated from coastal sediment.</title>
        <authorList>
            <person name="Wang F.Q."/>
            <person name="Ren L.H."/>
            <person name="Zou R.J."/>
            <person name="Sun Y.Z."/>
            <person name="Liu X.J."/>
            <person name="Jiang F."/>
            <person name="Liu L.J."/>
        </authorList>
    </citation>
    <scope>NUCLEOTIDE SEQUENCE</scope>
    <source>
        <strain evidence="5">JR1</strain>
    </source>
</reference>
<comment type="caution">
    <text evidence="5">The sequence shown here is derived from an EMBL/GenBank/DDBJ whole genome shotgun (WGS) entry which is preliminary data.</text>
</comment>
<dbReference type="Gene3D" id="1.10.10.60">
    <property type="entry name" value="Homeodomain-like"/>
    <property type="match status" value="2"/>
</dbReference>
<keyword evidence="2" id="KW-0238">DNA-binding</keyword>
<accession>A0A941F4R0</accession>
<feature type="domain" description="HTH araC/xylS-type" evidence="4">
    <location>
        <begin position="196"/>
        <end position="294"/>
    </location>
</feature>
<dbReference type="SUPFAM" id="SSF46689">
    <property type="entry name" value="Homeodomain-like"/>
    <property type="match status" value="2"/>
</dbReference>
<dbReference type="Pfam" id="PF12833">
    <property type="entry name" value="HTH_18"/>
    <property type="match status" value="1"/>
</dbReference>